<dbReference type="SMART" id="SM00228">
    <property type="entry name" value="PDZ"/>
    <property type="match status" value="3"/>
</dbReference>
<dbReference type="SUPFAM" id="SSF50494">
    <property type="entry name" value="Trypsin-like serine proteases"/>
    <property type="match status" value="2"/>
</dbReference>
<dbReference type="SUPFAM" id="SSF50156">
    <property type="entry name" value="PDZ domain-like"/>
    <property type="match status" value="2"/>
</dbReference>
<dbReference type="EMBL" id="VJMJ01000202">
    <property type="protein sequence ID" value="KAF0727062.1"/>
    <property type="molecule type" value="Genomic_DNA"/>
</dbReference>
<sequence length="987" mass="108415">MVAAAASAAATWIWLHSNEKRTLTNEEAHMLQLEASLRALEELAKAPSTDGKKDSQWIHSLENALGAIVTVRVLAVRHFDGDRPMYSVATGFIVDKKRGLILTNRHVVTPGPVVADAIFVNHEEVDLVPIYRDPVHDFGFFRFDPSAVHFLELHEIPLRPDLARVGTEIRVVGNDNAEKVQILPGILAKLDRAAPQYGLSGYNDFNTFYYAAASSTSGGSSGSPVLNIDGAAVALNAGGATNAASSYYLPLDRVKRALSFLQAGKLHIPRGTWQTIFRHVAFDEARKLGLSTDQERAIRSGFPQGSGVLVVEQVVPLGPADGILSVGDILIQLGQSFCTTFLDLENVLDDKVGETIDLTIQRGETLLEISLTIQDLHSITPNRFLEIGQCLLHDLSYQQARNMALPAGSVYLASPGHMLYKADIYDSCVIVSLNDTETPTLDAFIEMVKGLPHGTKASIQYFNPNNRHVVETAVITVDRQWFPMQLYTRNDADGVWHPLIYPVPKVLKGKKELNATSTSSVSPENLMPLQADDPKTTQLLSAMVFVRFDTPLTIDGIPMSSYDGIGYIFDSKQGYVLVDQYSVPVMLGEVQLTIAGSMQVPAAIRFVHPIHNFAILQFDVALVPSTLVSELPLDDKLTSLPVKVGDALNFVGLTRSLSVLTMKSVVTKIERLVTADFKVPRYKPSNVELLSFDLLSTSTRGGVFMDENGSIVALYMAFVSEDNPDGHSQAFAYGMPIHLVRDVVQTFKLGDKPTSISYLPVQFTTMSVSDARAGLGLAPERVLAIETTYHDTRQVLSILRCTAGTQASSVLRSGDILLAIDDQIVAKDDDVARLCAGKVSVDALVLRDKNEVTIPIEMCELSAFGTRRVLIWSGMLIQPPHLAVLQKGFDGHGVYCSQWFNGSPADKYSLRACRYIVQVNDVATPTLDAFLKAVDNIEHGESVRMKTLDLETKCEMVTLKTDYIYWPTMDIKFSDEKDTWVVETIKK</sequence>
<dbReference type="Proteomes" id="UP000481153">
    <property type="component" value="Unassembled WGS sequence"/>
</dbReference>
<evidence type="ECO:0000313" key="2">
    <source>
        <dbReference type="EMBL" id="KAF0727062.1"/>
    </source>
</evidence>
<dbReference type="InterPro" id="IPR025926">
    <property type="entry name" value="PDZ-like_dom"/>
</dbReference>
<gene>
    <name evidence="2" type="ORF">Ae201684_014801</name>
</gene>
<keyword evidence="3" id="KW-1185">Reference proteome</keyword>
<protein>
    <recommendedName>
        <fullName evidence="1">PDZ domain-containing protein</fullName>
    </recommendedName>
</protein>
<evidence type="ECO:0000313" key="3">
    <source>
        <dbReference type="Proteomes" id="UP000481153"/>
    </source>
</evidence>
<dbReference type="InterPro" id="IPR001478">
    <property type="entry name" value="PDZ"/>
</dbReference>
<dbReference type="Pfam" id="PF13365">
    <property type="entry name" value="Trypsin_2"/>
    <property type="match status" value="1"/>
</dbReference>
<dbReference type="InterPro" id="IPR036034">
    <property type="entry name" value="PDZ_sf"/>
</dbReference>
<reference evidence="2 3" key="1">
    <citation type="submission" date="2019-07" db="EMBL/GenBank/DDBJ databases">
        <title>Genomics analysis of Aphanomyces spp. identifies a new class of oomycete effector associated with host adaptation.</title>
        <authorList>
            <person name="Gaulin E."/>
        </authorList>
    </citation>
    <scope>NUCLEOTIDE SEQUENCE [LARGE SCALE GENOMIC DNA]</scope>
    <source>
        <strain evidence="2 3">ATCC 201684</strain>
    </source>
</reference>
<name>A0A6G0WIN0_9STRA</name>
<dbReference type="PANTHER" id="PTHR46366:SF1">
    <property type="entry name" value="PDZ DOMAIN-CONTAINING PROTEIN C1685.05"/>
    <property type="match status" value="1"/>
</dbReference>
<organism evidence="2 3">
    <name type="scientific">Aphanomyces euteiches</name>
    <dbReference type="NCBI Taxonomy" id="100861"/>
    <lineage>
        <taxon>Eukaryota</taxon>
        <taxon>Sar</taxon>
        <taxon>Stramenopiles</taxon>
        <taxon>Oomycota</taxon>
        <taxon>Saprolegniomycetes</taxon>
        <taxon>Saprolegniales</taxon>
        <taxon>Verrucalvaceae</taxon>
        <taxon>Aphanomyces</taxon>
    </lineage>
</organism>
<feature type="domain" description="PDZ" evidence="1">
    <location>
        <begin position="286"/>
        <end position="364"/>
    </location>
</feature>
<dbReference type="Gene3D" id="2.40.10.120">
    <property type="match status" value="1"/>
</dbReference>
<dbReference type="Gene3D" id="2.30.42.10">
    <property type="match status" value="3"/>
</dbReference>
<feature type="domain" description="PDZ" evidence="1">
    <location>
        <begin position="871"/>
        <end position="951"/>
    </location>
</feature>
<comment type="caution">
    <text evidence="2">The sequence shown here is derived from an EMBL/GenBank/DDBJ whole genome shotgun (WGS) entry which is preliminary data.</text>
</comment>
<evidence type="ECO:0000259" key="1">
    <source>
        <dbReference type="SMART" id="SM00228"/>
    </source>
</evidence>
<proteinExistence type="predicted"/>
<dbReference type="AlphaFoldDB" id="A0A6G0WIN0"/>
<dbReference type="Pfam" id="PF12812">
    <property type="entry name" value="PDZ_1"/>
    <property type="match status" value="1"/>
</dbReference>
<dbReference type="PANTHER" id="PTHR46366">
    <property type="entry name" value="PRO-APOPTOTIC SERINE PROTEASE NMA111"/>
    <property type="match status" value="1"/>
</dbReference>
<dbReference type="VEuPathDB" id="FungiDB:AeMF1_001530"/>
<dbReference type="InterPro" id="IPR009003">
    <property type="entry name" value="Peptidase_S1_PA"/>
</dbReference>
<accession>A0A6G0WIN0</accession>
<feature type="domain" description="PDZ" evidence="1">
    <location>
        <begin position="773"/>
        <end position="849"/>
    </location>
</feature>